<dbReference type="PANTHER" id="PTHR42698">
    <property type="entry name" value="GTPASE ERA"/>
    <property type="match status" value="1"/>
</dbReference>
<accession>A0A1I7WSV9</accession>
<reference evidence="3" key="1">
    <citation type="submission" date="2016-11" db="UniProtKB">
        <authorList>
            <consortium name="WormBaseParasite"/>
        </authorList>
    </citation>
    <scope>IDENTIFICATION</scope>
</reference>
<dbReference type="Proteomes" id="UP000095283">
    <property type="component" value="Unplaced"/>
</dbReference>
<sequence length="260" mass="29676">MNELVVLDSPGTIGVGHAKNIMGRGKEDRILMDPENALKKAQHVLVVQDATATGDYIHHRVLHLLHRNSQLTSSLVLNKIDLVNRRSDLLELTRILTNGQVAGVPIKSVQNTVLIYNLIPILHLYLGKEFITLILQIGRLGIANNLKLHDESLTSADHKWTERYRSLITKPINQCGYAETKRIFMNIRGWSHFGAVFFGLLPYFILVFIITETLNVYKGGRRIAEIGRRVNDHMHTLFQRQLFVRILVKHNNKIVDVIRT</sequence>
<evidence type="ECO:0000256" key="1">
    <source>
        <dbReference type="SAM" id="Phobius"/>
    </source>
</evidence>
<keyword evidence="1" id="KW-1133">Transmembrane helix</keyword>
<keyword evidence="2" id="KW-1185">Reference proteome</keyword>
<dbReference type="GO" id="GO:0005525">
    <property type="term" value="F:GTP binding"/>
    <property type="evidence" value="ECO:0007669"/>
    <property type="project" value="InterPro"/>
</dbReference>
<keyword evidence="1" id="KW-0472">Membrane</keyword>
<dbReference type="GO" id="GO:0005759">
    <property type="term" value="C:mitochondrial matrix"/>
    <property type="evidence" value="ECO:0007669"/>
    <property type="project" value="TreeGrafter"/>
</dbReference>
<dbReference type="SUPFAM" id="SSF52540">
    <property type="entry name" value="P-loop containing nucleoside triphosphate hydrolases"/>
    <property type="match status" value="1"/>
</dbReference>
<evidence type="ECO:0000313" key="3">
    <source>
        <dbReference type="WBParaSite" id="Hba_08230"/>
    </source>
</evidence>
<name>A0A1I7WSV9_HETBA</name>
<feature type="transmembrane region" description="Helical" evidence="1">
    <location>
        <begin position="190"/>
        <end position="211"/>
    </location>
</feature>
<protein>
    <submittedName>
        <fullName evidence="3">G domain-containing protein</fullName>
    </submittedName>
</protein>
<dbReference type="Gene3D" id="3.40.50.300">
    <property type="entry name" value="P-loop containing nucleotide triphosphate hydrolases"/>
    <property type="match status" value="1"/>
</dbReference>
<dbReference type="PANTHER" id="PTHR42698:SF1">
    <property type="entry name" value="GTPASE ERA, MITOCHONDRIAL"/>
    <property type="match status" value="1"/>
</dbReference>
<proteinExistence type="predicted"/>
<organism evidence="2 3">
    <name type="scientific">Heterorhabditis bacteriophora</name>
    <name type="common">Entomopathogenic nematode worm</name>
    <dbReference type="NCBI Taxonomy" id="37862"/>
    <lineage>
        <taxon>Eukaryota</taxon>
        <taxon>Metazoa</taxon>
        <taxon>Ecdysozoa</taxon>
        <taxon>Nematoda</taxon>
        <taxon>Chromadorea</taxon>
        <taxon>Rhabditida</taxon>
        <taxon>Rhabditina</taxon>
        <taxon>Rhabditomorpha</taxon>
        <taxon>Strongyloidea</taxon>
        <taxon>Heterorhabditidae</taxon>
        <taxon>Heterorhabditis</taxon>
    </lineage>
</organism>
<dbReference type="InterPro" id="IPR027417">
    <property type="entry name" value="P-loop_NTPase"/>
</dbReference>
<dbReference type="GO" id="GO:0043024">
    <property type="term" value="F:ribosomal small subunit binding"/>
    <property type="evidence" value="ECO:0007669"/>
    <property type="project" value="TreeGrafter"/>
</dbReference>
<dbReference type="AlphaFoldDB" id="A0A1I7WSV9"/>
<dbReference type="GO" id="GO:0019843">
    <property type="term" value="F:rRNA binding"/>
    <property type="evidence" value="ECO:0007669"/>
    <property type="project" value="TreeGrafter"/>
</dbReference>
<dbReference type="GO" id="GO:0000028">
    <property type="term" value="P:ribosomal small subunit assembly"/>
    <property type="evidence" value="ECO:0007669"/>
    <property type="project" value="TreeGrafter"/>
</dbReference>
<dbReference type="InterPro" id="IPR005662">
    <property type="entry name" value="GTPase_Era-like"/>
</dbReference>
<evidence type="ECO:0000313" key="2">
    <source>
        <dbReference type="Proteomes" id="UP000095283"/>
    </source>
</evidence>
<dbReference type="WBParaSite" id="Hba_08230">
    <property type="protein sequence ID" value="Hba_08230"/>
    <property type="gene ID" value="Hba_08230"/>
</dbReference>
<keyword evidence="1" id="KW-0812">Transmembrane</keyword>